<gene>
    <name evidence="2" type="ORF">CSC2_20300</name>
</gene>
<evidence type="ECO:0000313" key="2">
    <source>
        <dbReference type="EMBL" id="GFZ31504.1"/>
    </source>
</evidence>
<dbReference type="InterPro" id="IPR018958">
    <property type="entry name" value="Knr4/Smi1-like_dom"/>
</dbReference>
<name>A0ABQ1E9N6_9CLOT</name>
<dbReference type="Pfam" id="PF09346">
    <property type="entry name" value="SMI1_KNR4"/>
    <property type="match status" value="1"/>
</dbReference>
<organism evidence="2 3">
    <name type="scientific">Clostridium zeae</name>
    <dbReference type="NCBI Taxonomy" id="2759022"/>
    <lineage>
        <taxon>Bacteria</taxon>
        <taxon>Bacillati</taxon>
        <taxon>Bacillota</taxon>
        <taxon>Clostridia</taxon>
        <taxon>Eubacteriales</taxon>
        <taxon>Clostridiaceae</taxon>
        <taxon>Clostridium</taxon>
    </lineage>
</organism>
<comment type="caution">
    <text evidence="2">The sequence shown here is derived from an EMBL/GenBank/DDBJ whole genome shotgun (WGS) entry which is preliminary data.</text>
</comment>
<dbReference type="Gene3D" id="3.40.1580.10">
    <property type="entry name" value="SMI1/KNR4-like"/>
    <property type="match status" value="1"/>
</dbReference>
<sequence>MENYQNIIDKFKDTFLKSGLIKEDINILFGRAEDNELEYLIDLYKTLSTNSQFYNEDDLEDLKSIVIPKSIKTFYRENEPKNVPMLKSGVRLLSLRGIKEENSSGEPSLYLTKYGVIAIATTIGGNIICLDFNDISNDEPSVLIASNNFCAYNDELECIEIVDAPEDIIDEYEDDEPIELTYNNLKRCLPQIAKTFSEFMCKLAYDEYGNIEKEYL</sequence>
<accession>A0ABQ1E9N6</accession>
<reference evidence="2 3" key="1">
    <citation type="journal article" date="2021" name="Int. J. Syst. Evol. Microbiol.">
        <title>Clostridium zeae sp. nov., isolated from corn silage.</title>
        <authorList>
            <person name="Kobayashi H."/>
            <person name="Tanizawa Y."/>
            <person name="Yagura M."/>
            <person name="Sakamoto M."/>
            <person name="Ohkuma M."/>
            <person name="Tohno M."/>
        </authorList>
    </citation>
    <scope>NUCLEOTIDE SEQUENCE [LARGE SCALE GENOMIC DNA]</scope>
    <source>
        <strain evidence="2 3">CSC2</strain>
    </source>
</reference>
<dbReference type="Proteomes" id="UP000663802">
    <property type="component" value="Unassembled WGS sequence"/>
</dbReference>
<dbReference type="InterPro" id="IPR037883">
    <property type="entry name" value="Knr4/Smi1-like_sf"/>
</dbReference>
<dbReference type="EMBL" id="BMBA01000002">
    <property type="protein sequence ID" value="GFZ31504.1"/>
    <property type="molecule type" value="Genomic_DNA"/>
</dbReference>
<protein>
    <recommendedName>
        <fullName evidence="1">Knr4/Smi1-like domain-containing protein</fullName>
    </recommendedName>
</protein>
<evidence type="ECO:0000313" key="3">
    <source>
        <dbReference type="Proteomes" id="UP000663802"/>
    </source>
</evidence>
<dbReference type="RefSeq" id="WP_206869823.1">
    <property type="nucleotide sequence ID" value="NZ_BMBA01000002.1"/>
</dbReference>
<proteinExistence type="predicted"/>
<keyword evidence="3" id="KW-1185">Reference proteome</keyword>
<evidence type="ECO:0000259" key="1">
    <source>
        <dbReference type="Pfam" id="PF09346"/>
    </source>
</evidence>
<feature type="domain" description="Knr4/Smi1-like" evidence="1">
    <location>
        <begin position="58"/>
        <end position="167"/>
    </location>
</feature>